<keyword evidence="4 6" id="KW-1133">Transmembrane helix</keyword>
<feature type="transmembrane region" description="Helical" evidence="6">
    <location>
        <begin position="40"/>
        <end position="61"/>
    </location>
</feature>
<evidence type="ECO:0000256" key="5">
    <source>
        <dbReference type="ARBA" id="ARBA00023136"/>
    </source>
</evidence>
<dbReference type="Pfam" id="PF04039">
    <property type="entry name" value="MnhB"/>
    <property type="match status" value="1"/>
</dbReference>
<sequence length="161" mass="17668">MTQEKRAYKRDVVIEVTASLMFPFILLFGLYVMMGTGGTGGGFQGGTILATGFILYITVFGTDKGREKMPESVNVFFKSFGLFLYNGAGWLCILFSLATAQWLNMPAFWPVTEFTGIAGARGFLIAYMISVGIGLTVMASFVSQYFDLSMKEDDEMDGDEG</sequence>
<feature type="transmembrane region" description="Helical" evidence="6">
    <location>
        <begin position="82"/>
        <end position="103"/>
    </location>
</feature>
<dbReference type="PANTHER" id="PTHR33932:SF4">
    <property type="entry name" value="NA(+)_H(+) ANTIPORTER SUBUNIT B"/>
    <property type="match status" value="1"/>
</dbReference>
<feature type="transmembrane region" description="Helical" evidence="6">
    <location>
        <begin position="12"/>
        <end position="34"/>
    </location>
</feature>
<keyword evidence="3 6" id="KW-0812">Transmembrane</keyword>
<dbReference type="GO" id="GO:0005886">
    <property type="term" value="C:plasma membrane"/>
    <property type="evidence" value="ECO:0007669"/>
    <property type="project" value="UniProtKB-SubCell"/>
</dbReference>
<gene>
    <name evidence="8" type="ORF">ASZ90_013278</name>
</gene>
<dbReference type="EMBL" id="LNQE01001467">
    <property type="protein sequence ID" value="KUG17048.1"/>
    <property type="molecule type" value="Genomic_DNA"/>
</dbReference>
<dbReference type="InterPro" id="IPR050622">
    <property type="entry name" value="CPA3_antiporter_subunitB"/>
</dbReference>
<organism evidence="8">
    <name type="scientific">hydrocarbon metagenome</name>
    <dbReference type="NCBI Taxonomy" id="938273"/>
    <lineage>
        <taxon>unclassified sequences</taxon>
        <taxon>metagenomes</taxon>
        <taxon>ecological metagenomes</taxon>
    </lineage>
</organism>
<dbReference type="PANTHER" id="PTHR33932">
    <property type="entry name" value="NA(+)/H(+) ANTIPORTER SUBUNIT B"/>
    <property type="match status" value="1"/>
</dbReference>
<dbReference type="AlphaFoldDB" id="A0A0W8F838"/>
<evidence type="ECO:0000259" key="7">
    <source>
        <dbReference type="Pfam" id="PF04039"/>
    </source>
</evidence>
<comment type="subcellular location">
    <subcellularLocation>
        <location evidence="1">Cell membrane</location>
        <topology evidence="1">Multi-pass membrane protein</topology>
    </subcellularLocation>
</comment>
<evidence type="ECO:0000313" key="8">
    <source>
        <dbReference type="EMBL" id="KUG17048.1"/>
    </source>
</evidence>
<name>A0A0W8F838_9ZZZZ</name>
<accession>A0A0W8F838</accession>
<dbReference type="InterPro" id="IPR007182">
    <property type="entry name" value="MnhB"/>
</dbReference>
<evidence type="ECO:0000256" key="1">
    <source>
        <dbReference type="ARBA" id="ARBA00004651"/>
    </source>
</evidence>
<keyword evidence="5 6" id="KW-0472">Membrane</keyword>
<proteinExistence type="predicted"/>
<evidence type="ECO:0000256" key="6">
    <source>
        <dbReference type="SAM" id="Phobius"/>
    </source>
</evidence>
<evidence type="ECO:0000256" key="3">
    <source>
        <dbReference type="ARBA" id="ARBA00022692"/>
    </source>
</evidence>
<evidence type="ECO:0000256" key="2">
    <source>
        <dbReference type="ARBA" id="ARBA00022475"/>
    </source>
</evidence>
<protein>
    <submittedName>
        <fullName evidence="8">Multisubunit na+/h+ antiporter, mnhb subunit</fullName>
    </submittedName>
</protein>
<keyword evidence="2" id="KW-1003">Cell membrane</keyword>
<comment type="caution">
    <text evidence="8">The sequence shown here is derived from an EMBL/GenBank/DDBJ whole genome shotgun (WGS) entry which is preliminary data.</text>
</comment>
<feature type="domain" description="Na+/H+ antiporter MnhB subunit-related protein" evidence="7">
    <location>
        <begin position="13"/>
        <end position="142"/>
    </location>
</feature>
<feature type="transmembrane region" description="Helical" evidence="6">
    <location>
        <begin position="123"/>
        <end position="142"/>
    </location>
</feature>
<reference evidence="8" key="1">
    <citation type="journal article" date="2015" name="Proc. Natl. Acad. Sci. U.S.A.">
        <title>Networks of energetic and metabolic interactions define dynamics in microbial communities.</title>
        <authorList>
            <person name="Embree M."/>
            <person name="Liu J.K."/>
            <person name="Al-Bassam M.M."/>
            <person name="Zengler K."/>
        </authorList>
    </citation>
    <scope>NUCLEOTIDE SEQUENCE</scope>
</reference>
<evidence type="ECO:0000256" key="4">
    <source>
        <dbReference type="ARBA" id="ARBA00022989"/>
    </source>
</evidence>